<evidence type="ECO:0000256" key="1">
    <source>
        <dbReference type="ARBA" id="ARBA00004196"/>
    </source>
</evidence>
<keyword evidence="7" id="KW-0472">Membrane</keyword>
<comment type="subcellular location">
    <subcellularLocation>
        <location evidence="1">Cell envelope</location>
    </subcellularLocation>
</comment>
<dbReference type="Gene3D" id="3.30.70.20">
    <property type="match status" value="2"/>
</dbReference>
<dbReference type="InterPro" id="IPR017896">
    <property type="entry name" value="4Fe4S_Fe-S-bd"/>
</dbReference>
<keyword evidence="7" id="KW-1133">Transmembrane helix</keyword>
<organism evidence="9 10">
    <name type="scientific">Dehalobacter restrictus (strain DSM 9455 / PER-K23)</name>
    <dbReference type="NCBI Taxonomy" id="871738"/>
    <lineage>
        <taxon>Bacteria</taxon>
        <taxon>Bacillati</taxon>
        <taxon>Bacillota</taxon>
        <taxon>Clostridia</taxon>
        <taxon>Eubacteriales</taxon>
        <taxon>Desulfitobacteriaceae</taxon>
        <taxon>Dehalobacter</taxon>
    </lineage>
</organism>
<dbReference type="PANTHER" id="PTHR43545:SF6">
    <property type="entry name" value="FORMATE DEHYDROGENASE, NITRATE-INDUCIBLE, IRON-SULFUR SUBUNIT"/>
    <property type="match status" value="1"/>
</dbReference>
<keyword evidence="6" id="KW-0411">Iron-sulfur</keyword>
<sequence length="271" mass="29709">MAKKMILVDGSKCTGCKACSAACKEWNDLPTEKTSLVKSYQSMAGFTPNTYTYVTFEEKYENNNMHWLMRKAQCFHCEDPSCLKACSSSAISKTDSGFVVIDQDKCIGCGYCAQYCPFHVPKVDESTKKANKCTGCVARVENNLSPSCVAICQPGALSYGDYDAMMATAQARLAEVKKKFPNANLYGQNGQAGTTYRYILLDAPAAYGLPENPSTDLSLYLWKDIIRPIGKIVMGGAAAAVVAGVVINAVKGNYQKEPFEDHHQMKKEEKM</sequence>
<keyword evidence="5" id="KW-0408">Iron</keyword>
<dbReference type="InterPro" id="IPR014603">
    <property type="entry name" value="Formate_DH_Fe-S_su"/>
</dbReference>
<accession>A0ABM5P685</accession>
<proteinExistence type="predicted"/>
<evidence type="ECO:0000259" key="8">
    <source>
        <dbReference type="PROSITE" id="PS51379"/>
    </source>
</evidence>
<dbReference type="PANTHER" id="PTHR43545">
    <property type="entry name" value="FORMATE DEHYDROGENASE, NITRATE-INDUCIBLE, IRON-SULFUR SUBUNIT"/>
    <property type="match status" value="1"/>
</dbReference>
<dbReference type="RefSeq" id="WP_019225933.1">
    <property type="nucleotide sequence ID" value="NZ_CP007033.1"/>
</dbReference>
<keyword evidence="4" id="KW-0677">Repeat</keyword>
<dbReference type="CDD" id="cd10562">
    <property type="entry name" value="FDH_b_like"/>
    <property type="match status" value="1"/>
</dbReference>
<evidence type="ECO:0000313" key="9">
    <source>
        <dbReference type="EMBL" id="AHF10163.1"/>
    </source>
</evidence>
<feature type="domain" description="4Fe-4S ferredoxin-type" evidence="8">
    <location>
        <begin position="97"/>
        <end position="126"/>
    </location>
</feature>
<evidence type="ECO:0000256" key="3">
    <source>
        <dbReference type="ARBA" id="ARBA00022723"/>
    </source>
</evidence>
<evidence type="ECO:0000256" key="4">
    <source>
        <dbReference type="ARBA" id="ARBA00022737"/>
    </source>
</evidence>
<keyword evidence="3" id="KW-0479">Metal-binding</keyword>
<feature type="transmembrane region" description="Helical" evidence="7">
    <location>
        <begin position="232"/>
        <end position="250"/>
    </location>
</feature>
<evidence type="ECO:0000256" key="2">
    <source>
        <dbReference type="ARBA" id="ARBA00022485"/>
    </source>
</evidence>
<dbReference type="PROSITE" id="PS00198">
    <property type="entry name" value="4FE4S_FER_1"/>
    <property type="match status" value="1"/>
</dbReference>
<dbReference type="EMBL" id="CP007033">
    <property type="protein sequence ID" value="AHF10163.1"/>
    <property type="molecule type" value="Genomic_DNA"/>
</dbReference>
<feature type="domain" description="4Fe-4S ferredoxin-type" evidence="8">
    <location>
        <begin position="4"/>
        <end position="34"/>
    </location>
</feature>
<dbReference type="InterPro" id="IPR051555">
    <property type="entry name" value="FDH_Electron_Transfer_Unit"/>
</dbReference>
<reference evidence="9 10" key="1">
    <citation type="journal article" date="2013" name="Stand. Genomic Sci.">
        <title>Complete genome sequence of Dehalobacter restrictus PER-K23(T.).</title>
        <authorList>
            <person name="Kruse T."/>
            <person name="Maillard J."/>
            <person name="Goodwin L."/>
            <person name="Woyke T."/>
            <person name="Teshima H."/>
            <person name="Bruce D."/>
            <person name="Detter C."/>
            <person name="Tapia R."/>
            <person name="Han C."/>
            <person name="Huntemann M."/>
            <person name="Wei C.L."/>
            <person name="Han J."/>
            <person name="Chen A."/>
            <person name="Kyrpides N."/>
            <person name="Szeto E."/>
            <person name="Markowitz V."/>
            <person name="Ivanova N."/>
            <person name="Pagani I."/>
            <person name="Pati A."/>
            <person name="Pitluck S."/>
            <person name="Nolan M."/>
            <person name="Holliger C."/>
            <person name="Smidt H."/>
        </authorList>
    </citation>
    <scope>NUCLEOTIDE SEQUENCE [LARGE SCALE GENOMIC DNA]</scope>
    <source>
        <strain evidence="10">DSM 9455</strain>
    </source>
</reference>
<dbReference type="Proteomes" id="UP000018934">
    <property type="component" value="Chromosome"/>
</dbReference>
<evidence type="ECO:0000256" key="5">
    <source>
        <dbReference type="ARBA" id="ARBA00023004"/>
    </source>
</evidence>
<gene>
    <name evidence="9" type="ORF">DEHRE_08770</name>
</gene>
<dbReference type="PIRSF" id="PIRSF036298">
    <property type="entry name" value="FDH_4Fe4S"/>
    <property type="match status" value="1"/>
</dbReference>
<dbReference type="PROSITE" id="PS51379">
    <property type="entry name" value="4FE4S_FER_2"/>
    <property type="match status" value="2"/>
</dbReference>
<protein>
    <submittedName>
        <fullName evidence="9">(4Fe-4S)-binding protein</fullName>
    </submittedName>
</protein>
<keyword evidence="7" id="KW-0812">Transmembrane</keyword>
<name>A0ABM5P685_DEHRP</name>
<evidence type="ECO:0000256" key="7">
    <source>
        <dbReference type="SAM" id="Phobius"/>
    </source>
</evidence>
<keyword evidence="2" id="KW-0004">4Fe-4S</keyword>
<dbReference type="SUPFAM" id="SSF54862">
    <property type="entry name" value="4Fe-4S ferredoxins"/>
    <property type="match status" value="1"/>
</dbReference>
<dbReference type="Pfam" id="PF13247">
    <property type="entry name" value="Fer4_11"/>
    <property type="match status" value="1"/>
</dbReference>
<evidence type="ECO:0000313" key="10">
    <source>
        <dbReference type="Proteomes" id="UP000018934"/>
    </source>
</evidence>
<evidence type="ECO:0000256" key="6">
    <source>
        <dbReference type="ARBA" id="ARBA00023014"/>
    </source>
</evidence>
<dbReference type="InterPro" id="IPR017900">
    <property type="entry name" value="4Fe4S_Fe_S_CS"/>
</dbReference>
<keyword evidence="10" id="KW-1185">Reference proteome</keyword>